<evidence type="ECO:0000313" key="2">
    <source>
        <dbReference type="Proteomes" id="UP000321361"/>
    </source>
</evidence>
<dbReference type="Proteomes" id="UP000321361">
    <property type="component" value="Unassembled WGS sequence"/>
</dbReference>
<organism evidence="1 2">
    <name type="scientific">Enterococcus thailandicus</name>
    <dbReference type="NCBI Taxonomy" id="417368"/>
    <lineage>
        <taxon>Bacteria</taxon>
        <taxon>Bacillati</taxon>
        <taxon>Bacillota</taxon>
        <taxon>Bacilli</taxon>
        <taxon>Lactobacillales</taxon>
        <taxon>Enterococcaceae</taxon>
        <taxon>Enterococcus</taxon>
    </lineage>
</organism>
<dbReference type="EMBL" id="BJUG01000001">
    <property type="protein sequence ID" value="GEK35882.1"/>
    <property type="molecule type" value="Genomic_DNA"/>
</dbReference>
<name>A0A510W9K2_ENTTH</name>
<protein>
    <submittedName>
        <fullName evidence="1">Uncharacterized protein</fullName>
    </submittedName>
</protein>
<proteinExistence type="predicted"/>
<reference evidence="1 2" key="1">
    <citation type="submission" date="2019-07" db="EMBL/GenBank/DDBJ databases">
        <title>Whole genome shotgun sequence of Enterococcus thailandicus NBRC 101867.</title>
        <authorList>
            <person name="Hosoyama A."/>
            <person name="Uohara A."/>
            <person name="Ohji S."/>
            <person name="Ichikawa N."/>
        </authorList>
    </citation>
    <scope>NUCLEOTIDE SEQUENCE [LARGE SCALE GENOMIC DNA]</scope>
    <source>
        <strain evidence="1 2">NBRC 101867</strain>
    </source>
</reference>
<dbReference type="RefSeq" id="WP_179189240.1">
    <property type="nucleotide sequence ID" value="NZ_CP078552.1"/>
</dbReference>
<comment type="caution">
    <text evidence="1">The sequence shown here is derived from an EMBL/GenBank/DDBJ whole genome shotgun (WGS) entry which is preliminary data.</text>
</comment>
<evidence type="ECO:0000313" key="1">
    <source>
        <dbReference type="EMBL" id="GEK35882.1"/>
    </source>
</evidence>
<gene>
    <name evidence="1" type="ORF">ETH01_01690</name>
</gene>
<accession>A0A510W9K2</accession>
<sequence>MSASMFNDYLEKWLKEPRFKVMFEAENDKLTSVLDSQKEWTKTLI</sequence>
<dbReference type="AlphaFoldDB" id="A0A510W9K2"/>